<dbReference type="SUPFAM" id="SSF52540">
    <property type="entry name" value="P-loop containing nucleoside triphosphate hydrolases"/>
    <property type="match status" value="1"/>
</dbReference>
<protein>
    <submittedName>
        <fullName evidence="3">Uncharacterized protein</fullName>
    </submittedName>
</protein>
<sequence>MIGSPGVGKGTLLSQFRSSESINAYDARESPGQQNISIILNGEESELRFATKTATIDDKEDLAKMDAFLVVYSVVDKATFNQAEQLLNILHNMDLTRTRPTILVANKIDLARSRTVSSQGKRWFKGA</sequence>
<dbReference type="VEuPathDB" id="VectorBase:CQUJHB015768"/>
<dbReference type="PANTHER" id="PTHR45775:SF1">
    <property type="entry name" value="RAD, GEM_KIR FAMILY MEMBER 3, ISOFORM E"/>
    <property type="match status" value="1"/>
</dbReference>
<dbReference type="GO" id="GO:0005886">
    <property type="term" value="C:plasma membrane"/>
    <property type="evidence" value="ECO:0007669"/>
    <property type="project" value="TreeGrafter"/>
</dbReference>
<comment type="similarity">
    <text evidence="1">Belongs to the small GTPase superfamily. RGK family.</text>
</comment>
<dbReference type="SMART" id="SM00173">
    <property type="entry name" value="RAS"/>
    <property type="match status" value="1"/>
</dbReference>
<evidence type="ECO:0000313" key="3">
    <source>
        <dbReference type="EnsemblMetazoa" id="CPIJ013268-PA"/>
    </source>
</evidence>
<keyword evidence="2" id="KW-0597">Phosphoprotein</keyword>
<evidence type="ECO:0000313" key="4">
    <source>
        <dbReference type="Proteomes" id="UP000002320"/>
    </source>
</evidence>
<dbReference type="InterPro" id="IPR051641">
    <property type="entry name" value="RGK_GTP-binding_reg"/>
</dbReference>
<reference evidence="3" key="1">
    <citation type="submission" date="2021-02" db="UniProtKB">
        <authorList>
            <consortium name="EnsemblMetazoa"/>
        </authorList>
    </citation>
    <scope>IDENTIFICATION</scope>
    <source>
        <strain evidence="3">JHB</strain>
    </source>
</reference>
<dbReference type="Gene3D" id="3.40.50.300">
    <property type="entry name" value="P-loop containing nucleotide triphosphate hydrolases"/>
    <property type="match status" value="1"/>
</dbReference>
<dbReference type="PANTHER" id="PTHR45775">
    <property type="entry name" value="RAD, GEM/KIR FAMILY MEMBER 2, ISOFORM C"/>
    <property type="match status" value="1"/>
</dbReference>
<dbReference type="GO" id="GO:0005525">
    <property type="term" value="F:GTP binding"/>
    <property type="evidence" value="ECO:0007669"/>
    <property type="project" value="InterPro"/>
</dbReference>
<accession>A0A1S4K2A4</accession>
<proteinExistence type="inferred from homology"/>
<evidence type="ECO:0000256" key="1">
    <source>
        <dbReference type="ARBA" id="ARBA00008846"/>
    </source>
</evidence>
<dbReference type="OrthoDB" id="5239715at2759"/>
<dbReference type="GO" id="GO:0003924">
    <property type="term" value="F:GTPase activity"/>
    <property type="evidence" value="ECO:0007669"/>
    <property type="project" value="InterPro"/>
</dbReference>
<organism evidence="3 4">
    <name type="scientific">Culex quinquefasciatus</name>
    <name type="common">Southern house mosquito</name>
    <name type="synonym">Culex pungens</name>
    <dbReference type="NCBI Taxonomy" id="7176"/>
    <lineage>
        <taxon>Eukaryota</taxon>
        <taxon>Metazoa</taxon>
        <taxon>Ecdysozoa</taxon>
        <taxon>Arthropoda</taxon>
        <taxon>Hexapoda</taxon>
        <taxon>Insecta</taxon>
        <taxon>Pterygota</taxon>
        <taxon>Neoptera</taxon>
        <taxon>Endopterygota</taxon>
        <taxon>Diptera</taxon>
        <taxon>Nematocera</taxon>
        <taxon>Culicoidea</taxon>
        <taxon>Culicidae</taxon>
        <taxon>Culicinae</taxon>
        <taxon>Culicini</taxon>
        <taxon>Culex</taxon>
        <taxon>Culex</taxon>
    </lineage>
</organism>
<dbReference type="EnsemblMetazoa" id="CPIJ013268-RA">
    <property type="protein sequence ID" value="CPIJ013268-PA"/>
    <property type="gene ID" value="CPIJ013268"/>
</dbReference>
<dbReference type="InterPro" id="IPR001806">
    <property type="entry name" value="Small_GTPase"/>
</dbReference>
<dbReference type="InterPro" id="IPR027417">
    <property type="entry name" value="P-loop_NTPase"/>
</dbReference>
<name>A0A1S4K2A4_CULQU</name>
<dbReference type="Proteomes" id="UP000002320">
    <property type="component" value="Unassembled WGS sequence"/>
</dbReference>
<dbReference type="InParanoid" id="A0A1S4K2A4"/>
<dbReference type="VEuPathDB" id="VectorBase:CPIJ013268"/>
<dbReference type="AlphaFoldDB" id="A0A1S4K2A4"/>
<dbReference type="Pfam" id="PF00071">
    <property type="entry name" value="Ras"/>
    <property type="match status" value="1"/>
</dbReference>
<evidence type="ECO:0000256" key="2">
    <source>
        <dbReference type="ARBA" id="ARBA00022553"/>
    </source>
</evidence>
<keyword evidence="4" id="KW-1185">Reference proteome</keyword>
<dbReference type="GO" id="GO:0005246">
    <property type="term" value="F:calcium channel regulator activity"/>
    <property type="evidence" value="ECO:0007669"/>
    <property type="project" value="TreeGrafter"/>
</dbReference>